<evidence type="ECO:0000256" key="2">
    <source>
        <dbReference type="ARBA" id="ARBA00022803"/>
    </source>
</evidence>
<dbReference type="Proteomes" id="UP000597877">
    <property type="component" value="Unassembled WGS sequence"/>
</dbReference>
<dbReference type="PROSITE" id="PS50293">
    <property type="entry name" value="TPR_REGION"/>
    <property type="match status" value="1"/>
</dbReference>
<keyword evidence="4" id="KW-0175">Coiled coil</keyword>
<name>A0ABR7EYN7_9FIRM</name>
<keyword evidence="2 3" id="KW-0802">TPR repeat</keyword>
<dbReference type="SMART" id="SM00028">
    <property type="entry name" value="TPR"/>
    <property type="match status" value="4"/>
</dbReference>
<dbReference type="InterPro" id="IPR025191">
    <property type="entry name" value="DUF4125"/>
</dbReference>
<feature type="repeat" description="TPR" evidence="3">
    <location>
        <begin position="168"/>
        <end position="201"/>
    </location>
</feature>
<evidence type="ECO:0000256" key="1">
    <source>
        <dbReference type="ARBA" id="ARBA00022737"/>
    </source>
</evidence>
<evidence type="ECO:0000256" key="3">
    <source>
        <dbReference type="PROSITE-ProRule" id="PRU00339"/>
    </source>
</evidence>
<keyword evidence="7" id="KW-1185">Reference proteome</keyword>
<dbReference type="RefSeq" id="WP_186839775.1">
    <property type="nucleotide sequence ID" value="NZ_JACOOZ010000001.1"/>
</dbReference>
<dbReference type="PANTHER" id="PTHR45641">
    <property type="entry name" value="TETRATRICOPEPTIDE REPEAT PROTEIN (AFU_ORTHOLOGUE AFUA_6G03870)"/>
    <property type="match status" value="1"/>
</dbReference>
<feature type="repeat" description="TPR" evidence="3">
    <location>
        <begin position="127"/>
        <end position="160"/>
    </location>
</feature>
<organism evidence="6 7">
    <name type="scientific">Eubacterium segne</name>
    <dbReference type="NCBI Taxonomy" id="2763045"/>
    <lineage>
        <taxon>Bacteria</taxon>
        <taxon>Bacillati</taxon>
        <taxon>Bacillota</taxon>
        <taxon>Clostridia</taxon>
        <taxon>Eubacteriales</taxon>
        <taxon>Eubacteriaceae</taxon>
        <taxon>Eubacterium</taxon>
    </lineage>
</organism>
<dbReference type="SUPFAM" id="SSF48452">
    <property type="entry name" value="TPR-like"/>
    <property type="match status" value="1"/>
</dbReference>
<feature type="domain" description="DUF4037" evidence="5">
    <location>
        <begin position="402"/>
        <end position="501"/>
    </location>
</feature>
<dbReference type="Pfam" id="PF13424">
    <property type="entry name" value="TPR_12"/>
    <property type="match status" value="2"/>
</dbReference>
<reference evidence="6 7" key="1">
    <citation type="submission" date="2020-08" db="EMBL/GenBank/DDBJ databases">
        <title>Genome public.</title>
        <authorList>
            <person name="Liu C."/>
            <person name="Sun Q."/>
        </authorList>
    </citation>
    <scope>NUCLEOTIDE SEQUENCE [LARGE SCALE GENOMIC DNA]</scope>
    <source>
        <strain evidence="6 7">BX4</strain>
    </source>
</reference>
<evidence type="ECO:0000259" key="5">
    <source>
        <dbReference type="Pfam" id="PF13228"/>
    </source>
</evidence>
<dbReference type="Pfam" id="PF13228">
    <property type="entry name" value="DUF4037"/>
    <property type="match status" value="1"/>
</dbReference>
<dbReference type="InterPro" id="IPR019734">
    <property type="entry name" value="TPR_rpt"/>
</dbReference>
<accession>A0ABR7EYN7</accession>
<sequence>MDVEKFLNSLDNLFEKKKINEVPVFLEENYKEAVRENDLSAQFTILNEMMGFFRDISEYEKSIKACHQCIDVMQKMGIQGSVHYATSLQNIANAHRAAGLLKEALQYYMEAFRIYERNIDSNDYRFASLHNNIALLYQEIGDYETAVAHLKKALSIIKNIQGAEIEVATTYSNLGASLVELDKVDEAVEYLNKALEIYRRDEVKNFHYSGALCAMAGAMCKKHRYYEAENLYREALGEIEINMGKGTAYKITKDNLEKVENKLKNIEGNLNRNTEKNISGLQLAKGFYEEYGALMIAEKFKEYEDKIAVGFVGEGSERFGFDDIYSRDHDFGPGFSMWVTKSTYDLIGEKLQAEYEKLPKEYMGVRRMDTEMAKGRLGVCLIGDFYEKYTGYRQSPEKVSQWIDIDDDKLATVTNGEVFRDNEGIFTDIRNHFRSQPEKARIIKLAREVSKMAQTGQSNYGRSMARKDYVSANICISEFIKSTMHCIYILNGMYSPYYKWMAAGIKKYKLMPQVMNLLEELSVLNSQKAVWDNYAYDNTSYNKEDKAAVIIEEVAKMIINELKNQRIVNNINSDFLNDYVPEIVSKAEFDREKVINDIIHLEFDAFDKVNNKGGRAQCQDNWPVFYVMRKSQYLTWTDDMLITIRDLWLDNKEKGINMITEKYGRMMESTVPEEYEEIKDNFPPKSEKAKEIVNQIAQIQVEWMKDFAKSYPKLAANARDITSDADYEYNASYETYLKGELLTYSDRLLLMYADFIVDLYKNNKNLAEMTIENTAKMQGYKSLEEAEASLK</sequence>
<protein>
    <submittedName>
        <fullName evidence="6">DUF4125 family protein</fullName>
    </submittedName>
</protein>
<dbReference type="InterPro" id="IPR011990">
    <property type="entry name" value="TPR-like_helical_dom_sf"/>
</dbReference>
<dbReference type="PROSITE" id="PS50005">
    <property type="entry name" value="TPR"/>
    <property type="match status" value="2"/>
</dbReference>
<gene>
    <name evidence="6" type="ORF">H8S00_00355</name>
</gene>
<dbReference type="InterPro" id="IPR025117">
    <property type="entry name" value="DUF4037"/>
</dbReference>
<proteinExistence type="predicted"/>
<dbReference type="Pfam" id="PF13526">
    <property type="entry name" value="DUF4125"/>
    <property type="match status" value="1"/>
</dbReference>
<dbReference type="EMBL" id="JACOOZ010000001">
    <property type="protein sequence ID" value="MBC5666452.1"/>
    <property type="molecule type" value="Genomic_DNA"/>
</dbReference>
<dbReference type="Gene3D" id="1.25.40.10">
    <property type="entry name" value="Tetratricopeptide repeat domain"/>
    <property type="match status" value="1"/>
</dbReference>
<evidence type="ECO:0000313" key="6">
    <source>
        <dbReference type="EMBL" id="MBC5666452.1"/>
    </source>
</evidence>
<feature type="coiled-coil region" evidence="4">
    <location>
        <begin position="249"/>
        <end position="276"/>
    </location>
</feature>
<keyword evidence="1" id="KW-0677">Repeat</keyword>
<evidence type="ECO:0000256" key="4">
    <source>
        <dbReference type="SAM" id="Coils"/>
    </source>
</evidence>
<comment type="caution">
    <text evidence="6">The sequence shown here is derived from an EMBL/GenBank/DDBJ whole genome shotgun (WGS) entry which is preliminary data.</text>
</comment>
<dbReference type="PANTHER" id="PTHR45641:SF19">
    <property type="entry name" value="NEPHROCYSTIN-3"/>
    <property type="match status" value="1"/>
</dbReference>
<evidence type="ECO:0000313" key="7">
    <source>
        <dbReference type="Proteomes" id="UP000597877"/>
    </source>
</evidence>